<feature type="transmembrane region" description="Helical" evidence="8">
    <location>
        <begin position="89"/>
        <end position="115"/>
    </location>
</feature>
<keyword evidence="6 8" id="KW-0472">Membrane</keyword>
<sequence>MPHSCRTLLDVTMQQRRLDNWEHRAEWPLAAVAAVFLAAYTIEVLVQPHGLAARAINMATLLTWAVFTADYVARLYLAPDRKQWFVTHLFDLMIVLLPLLRPLRLLRLIVLISVLQKAVGNAIRGKVVLYTISGAVLLVYVASLAVLQAERGAPDAHITDFGDAVWWAITTITTVGYGDMYPVTTTGRVIAALLMIGGISLVGSITATIASWIVQSVTVDETATAAATAAHINQLRAEIASLREELRGAPVIDGSGHQYRS</sequence>
<dbReference type="InterPro" id="IPR013099">
    <property type="entry name" value="K_chnl_dom"/>
</dbReference>
<name>A0A1X2FF93_9MYCO</name>
<evidence type="ECO:0000256" key="6">
    <source>
        <dbReference type="ARBA" id="ARBA00023136"/>
    </source>
</evidence>
<evidence type="ECO:0000313" key="11">
    <source>
        <dbReference type="Proteomes" id="UP000193964"/>
    </source>
</evidence>
<dbReference type="Gene3D" id="1.20.120.350">
    <property type="entry name" value="Voltage-gated potassium channels. Chain C"/>
    <property type="match status" value="1"/>
</dbReference>
<dbReference type="InterPro" id="IPR027359">
    <property type="entry name" value="Volt_channel_dom_sf"/>
</dbReference>
<dbReference type="SUPFAM" id="SSF81324">
    <property type="entry name" value="Voltage-gated potassium channels"/>
    <property type="match status" value="1"/>
</dbReference>
<evidence type="ECO:0000256" key="5">
    <source>
        <dbReference type="ARBA" id="ARBA00023065"/>
    </source>
</evidence>
<evidence type="ECO:0000256" key="4">
    <source>
        <dbReference type="ARBA" id="ARBA00022989"/>
    </source>
</evidence>
<dbReference type="Pfam" id="PF07885">
    <property type="entry name" value="Ion_trans_2"/>
    <property type="match status" value="1"/>
</dbReference>
<accession>A0A1X2FF93</accession>
<dbReference type="OrthoDB" id="9799090at2"/>
<comment type="caution">
    <text evidence="10">The sequence shown here is derived from an EMBL/GenBank/DDBJ whole genome shotgun (WGS) entry which is preliminary data.</text>
</comment>
<dbReference type="EMBL" id="LQQA01000009">
    <property type="protein sequence ID" value="ORX17106.1"/>
    <property type="molecule type" value="Genomic_DNA"/>
</dbReference>
<evidence type="ECO:0000256" key="2">
    <source>
        <dbReference type="ARBA" id="ARBA00022448"/>
    </source>
</evidence>
<dbReference type="GO" id="GO:0008076">
    <property type="term" value="C:voltage-gated potassium channel complex"/>
    <property type="evidence" value="ECO:0007669"/>
    <property type="project" value="InterPro"/>
</dbReference>
<keyword evidence="2" id="KW-0813">Transport</keyword>
<evidence type="ECO:0000256" key="8">
    <source>
        <dbReference type="SAM" id="Phobius"/>
    </source>
</evidence>
<dbReference type="Gene3D" id="1.10.287.70">
    <property type="match status" value="1"/>
</dbReference>
<reference evidence="10 11" key="1">
    <citation type="submission" date="2016-01" db="EMBL/GenBank/DDBJ databases">
        <title>The new phylogeny of the genus Mycobacterium.</title>
        <authorList>
            <person name="Tarcisio F."/>
            <person name="Conor M."/>
            <person name="Antonella G."/>
            <person name="Elisabetta G."/>
            <person name="Giulia F.S."/>
            <person name="Sara T."/>
            <person name="Anna F."/>
            <person name="Clotilde B."/>
            <person name="Roberto B."/>
            <person name="Veronica D.S."/>
            <person name="Fabio R."/>
            <person name="Monica P."/>
            <person name="Olivier J."/>
            <person name="Enrico T."/>
            <person name="Nicola S."/>
        </authorList>
    </citation>
    <scope>NUCLEOTIDE SEQUENCE [LARGE SCALE GENOMIC DNA]</scope>
    <source>
        <strain evidence="10 11">ATCC 700010</strain>
    </source>
</reference>
<dbReference type="PANTHER" id="PTHR11537">
    <property type="entry name" value="VOLTAGE-GATED POTASSIUM CHANNEL"/>
    <property type="match status" value="1"/>
</dbReference>
<organism evidence="10 11">
    <name type="scientific">Mycolicibacterium wolinskyi</name>
    <dbReference type="NCBI Taxonomy" id="59750"/>
    <lineage>
        <taxon>Bacteria</taxon>
        <taxon>Bacillati</taxon>
        <taxon>Actinomycetota</taxon>
        <taxon>Actinomycetes</taxon>
        <taxon>Mycobacteriales</taxon>
        <taxon>Mycobacteriaceae</taxon>
        <taxon>Mycolicibacterium</taxon>
    </lineage>
</organism>
<feature type="transmembrane region" description="Helical" evidence="8">
    <location>
        <begin position="58"/>
        <end position="77"/>
    </location>
</feature>
<comment type="subcellular location">
    <subcellularLocation>
        <location evidence="1">Membrane</location>
        <topology evidence="1">Multi-pass membrane protein</topology>
    </subcellularLocation>
</comment>
<evidence type="ECO:0000313" key="10">
    <source>
        <dbReference type="EMBL" id="ORX17106.1"/>
    </source>
</evidence>
<feature type="transmembrane region" description="Helical" evidence="8">
    <location>
        <begin position="164"/>
        <end position="183"/>
    </location>
</feature>
<proteinExistence type="predicted"/>
<keyword evidence="3 8" id="KW-0812">Transmembrane</keyword>
<keyword evidence="5" id="KW-0406">Ion transport</keyword>
<feature type="transmembrane region" description="Helical" evidence="8">
    <location>
        <begin position="27"/>
        <end position="46"/>
    </location>
</feature>
<gene>
    <name evidence="10" type="ORF">AWC31_19650</name>
</gene>
<evidence type="ECO:0000256" key="1">
    <source>
        <dbReference type="ARBA" id="ARBA00004141"/>
    </source>
</evidence>
<keyword evidence="7" id="KW-0407">Ion channel</keyword>
<dbReference type="Proteomes" id="UP000193964">
    <property type="component" value="Unassembled WGS sequence"/>
</dbReference>
<evidence type="ECO:0000259" key="9">
    <source>
        <dbReference type="Pfam" id="PF07885"/>
    </source>
</evidence>
<feature type="transmembrane region" description="Helical" evidence="8">
    <location>
        <begin position="127"/>
        <end position="149"/>
    </location>
</feature>
<keyword evidence="4 8" id="KW-1133">Transmembrane helix</keyword>
<dbReference type="AlphaFoldDB" id="A0A1X2FF93"/>
<dbReference type="InterPro" id="IPR028325">
    <property type="entry name" value="VG_K_chnl"/>
</dbReference>
<dbReference type="GO" id="GO:0005249">
    <property type="term" value="F:voltage-gated potassium channel activity"/>
    <property type="evidence" value="ECO:0007669"/>
    <property type="project" value="InterPro"/>
</dbReference>
<feature type="transmembrane region" description="Helical" evidence="8">
    <location>
        <begin position="190"/>
        <end position="214"/>
    </location>
</feature>
<protein>
    <submittedName>
        <fullName evidence="10">Ion transporter</fullName>
    </submittedName>
</protein>
<dbReference type="GO" id="GO:0001508">
    <property type="term" value="P:action potential"/>
    <property type="evidence" value="ECO:0007669"/>
    <property type="project" value="TreeGrafter"/>
</dbReference>
<evidence type="ECO:0000256" key="3">
    <source>
        <dbReference type="ARBA" id="ARBA00022692"/>
    </source>
</evidence>
<feature type="domain" description="Potassium channel" evidence="9">
    <location>
        <begin position="137"/>
        <end position="214"/>
    </location>
</feature>
<dbReference type="PANTHER" id="PTHR11537:SF254">
    <property type="entry name" value="POTASSIUM VOLTAGE-GATED CHANNEL PROTEIN SHAB"/>
    <property type="match status" value="1"/>
</dbReference>
<evidence type="ECO:0000256" key="7">
    <source>
        <dbReference type="ARBA" id="ARBA00023303"/>
    </source>
</evidence>